<dbReference type="AlphaFoldDB" id="X0ZZ85"/>
<organism evidence="2">
    <name type="scientific">marine sediment metagenome</name>
    <dbReference type="NCBI Taxonomy" id="412755"/>
    <lineage>
        <taxon>unclassified sequences</taxon>
        <taxon>metagenomes</taxon>
        <taxon>ecological metagenomes</taxon>
    </lineage>
</organism>
<name>X0ZZ85_9ZZZZ</name>
<keyword evidence="1" id="KW-0472">Membrane</keyword>
<proteinExistence type="predicted"/>
<dbReference type="EMBL" id="BART01017128">
    <property type="protein sequence ID" value="GAG75165.1"/>
    <property type="molecule type" value="Genomic_DNA"/>
</dbReference>
<accession>X0ZZ85</accession>
<keyword evidence="1" id="KW-0812">Transmembrane</keyword>
<sequence>MAVPSIIATTLGVIFFKTLIQKDNLRIYLIRGILFGGMFLIHPLYFLFTFGFYILFEVYILAKDINKNLKTKEYKISGISNNFLKKTGTLLLIIVIFSIPYFLNLYISGKSLYKNFTRYLFRGYEADTHDIIYNSELLISNLLLLNLKPSRTDVLYNLVFFGFDIPINKTLNWGVVFLILGLFFKLKTKNQRLLYLVEFIKFTFIITFLLFIINSFLFIFDNNTILSLASFINQYGKRMFESFSPIWALLFV</sequence>
<feature type="transmembrane region" description="Helical" evidence="1">
    <location>
        <begin position="193"/>
        <end position="220"/>
    </location>
</feature>
<feature type="transmembrane region" description="Helical" evidence="1">
    <location>
        <begin position="83"/>
        <end position="103"/>
    </location>
</feature>
<protein>
    <submittedName>
        <fullName evidence="2">Uncharacterized protein</fullName>
    </submittedName>
</protein>
<comment type="caution">
    <text evidence="2">The sequence shown here is derived from an EMBL/GenBank/DDBJ whole genome shotgun (WGS) entry which is preliminary data.</text>
</comment>
<keyword evidence="1" id="KW-1133">Transmembrane helix</keyword>
<feature type="non-terminal residue" evidence="2">
    <location>
        <position position="252"/>
    </location>
</feature>
<gene>
    <name evidence="2" type="ORF">S01H4_32703</name>
</gene>
<evidence type="ECO:0000313" key="2">
    <source>
        <dbReference type="EMBL" id="GAG75165.1"/>
    </source>
</evidence>
<evidence type="ECO:0000256" key="1">
    <source>
        <dbReference type="SAM" id="Phobius"/>
    </source>
</evidence>
<reference evidence="2" key="1">
    <citation type="journal article" date="2014" name="Front. Microbiol.">
        <title>High frequency of phylogenetically diverse reductive dehalogenase-homologous genes in deep subseafloor sedimentary metagenomes.</title>
        <authorList>
            <person name="Kawai M."/>
            <person name="Futagami T."/>
            <person name="Toyoda A."/>
            <person name="Takaki Y."/>
            <person name="Nishi S."/>
            <person name="Hori S."/>
            <person name="Arai W."/>
            <person name="Tsubouchi T."/>
            <person name="Morono Y."/>
            <person name="Uchiyama I."/>
            <person name="Ito T."/>
            <person name="Fujiyama A."/>
            <person name="Inagaki F."/>
            <person name="Takami H."/>
        </authorList>
    </citation>
    <scope>NUCLEOTIDE SEQUENCE</scope>
    <source>
        <strain evidence="2">Expedition CK06-06</strain>
    </source>
</reference>